<reference evidence="1" key="1">
    <citation type="submission" date="2022-06" db="EMBL/GenBank/DDBJ databases">
        <title>Genome Sequence of Candolleomyces eurysporus.</title>
        <authorList>
            <person name="Buettner E."/>
        </authorList>
    </citation>
    <scope>NUCLEOTIDE SEQUENCE</scope>
    <source>
        <strain evidence="1">VTCC 930004</strain>
    </source>
</reference>
<dbReference type="EMBL" id="JANBPK010000988">
    <property type="protein sequence ID" value="KAJ2927461.1"/>
    <property type="molecule type" value="Genomic_DNA"/>
</dbReference>
<evidence type="ECO:0000313" key="1">
    <source>
        <dbReference type="EMBL" id="KAJ2927461.1"/>
    </source>
</evidence>
<proteinExistence type="predicted"/>
<dbReference type="OrthoDB" id="3080017at2759"/>
<dbReference type="Proteomes" id="UP001140091">
    <property type="component" value="Unassembled WGS sequence"/>
</dbReference>
<name>A0A9W8J1R1_9AGAR</name>
<feature type="non-terminal residue" evidence="1">
    <location>
        <position position="1"/>
    </location>
</feature>
<accession>A0A9W8J1R1</accession>
<comment type="caution">
    <text evidence="1">The sequence shown here is derived from an EMBL/GenBank/DDBJ whole genome shotgun (WGS) entry which is preliminary data.</text>
</comment>
<organism evidence="1 2">
    <name type="scientific">Candolleomyces eurysporus</name>
    <dbReference type="NCBI Taxonomy" id="2828524"/>
    <lineage>
        <taxon>Eukaryota</taxon>
        <taxon>Fungi</taxon>
        <taxon>Dikarya</taxon>
        <taxon>Basidiomycota</taxon>
        <taxon>Agaricomycotina</taxon>
        <taxon>Agaricomycetes</taxon>
        <taxon>Agaricomycetidae</taxon>
        <taxon>Agaricales</taxon>
        <taxon>Agaricineae</taxon>
        <taxon>Psathyrellaceae</taxon>
        <taxon>Candolleomyces</taxon>
    </lineage>
</organism>
<dbReference type="AlphaFoldDB" id="A0A9W8J1R1"/>
<sequence>MKLEDLAMVSPITRQEAIDLLKKGKWDRSKSGQTEELRGALLQELEDTMTDLGQDSLSYLNALSKIYSQVNAWKM</sequence>
<keyword evidence="2" id="KW-1185">Reference proteome</keyword>
<evidence type="ECO:0000313" key="2">
    <source>
        <dbReference type="Proteomes" id="UP001140091"/>
    </source>
</evidence>
<protein>
    <submittedName>
        <fullName evidence="1">Uncharacterized protein</fullName>
    </submittedName>
</protein>
<gene>
    <name evidence="1" type="ORF">H1R20_g9628</name>
</gene>